<evidence type="ECO:0000256" key="6">
    <source>
        <dbReference type="ARBA" id="ARBA00023242"/>
    </source>
</evidence>
<reference evidence="8 9" key="1">
    <citation type="journal article" date="2012" name="Eukaryot. Cell">
        <title>Draft genome sequence of Wickerhamomyces ciferrii NRRL Y-1031 F-60-10.</title>
        <authorList>
            <person name="Schneider J."/>
            <person name="Andrea H."/>
            <person name="Blom J."/>
            <person name="Jaenicke S."/>
            <person name="Ruckert C."/>
            <person name="Schorsch C."/>
            <person name="Szczepanowski R."/>
            <person name="Farwick M."/>
            <person name="Goesmann A."/>
            <person name="Puhler A."/>
            <person name="Schaffer S."/>
            <person name="Tauch A."/>
            <person name="Kohler T."/>
            <person name="Brinkrolf K."/>
        </authorList>
    </citation>
    <scope>NUCLEOTIDE SEQUENCE [LARGE SCALE GENOMIC DNA]</scope>
    <source>
        <strain evidence="9">ATCC 14091 / BCRC 22168 / CBS 111 / JCM 3599 / NBRC 0793 / NRRL Y-1031 F-60-10</strain>
    </source>
</reference>
<keyword evidence="2" id="KW-0862">Zinc</keyword>
<dbReference type="AlphaFoldDB" id="K0KIY8"/>
<keyword evidence="9" id="KW-1185">Reference proteome</keyword>
<dbReference type="EMBL" id="CAIF01000020">
    <property type="protein sequence ID" value="CCH41414.1"/>
    <property type="molecule type" value="Genomic_DNA"/>
</dbReference>
<keyword evidence="1" id="KW-0479">Metal-binding</keyword>
<dbReference type="GO" id="GO:0005634">
    <property type="term" value="C:nucleus"/>
    <property type="evidence" value="ECO:0007669"/>
    <property type="project" value="TreeGrafter"/>
</dbReference>
<dbReference type="CDD" id="cd00067">
    <property type="entry name" value="GAL4"/>
    <property type="match status" value="1"/>
</dbReference>
<dbReference type="PROSITE" id="PS50048">
    <property type="entry name" value="ZN2_CY6_FUNGAL_2"/>
    <property type="match status" value="1"/>
</dbReference>
<keyword evidence="4" id="KW-0238">DNA-binding</keyword>
<proteinExistence type="predicted"/>
<dbReference type="PANTHER" id="PTHR31944:SF131">
    <property type="entry name" value="HEME-RESPONSIVE ZINC FINGER TRANSCRIPTION FACTOR HAP1"/>
    <property type="match status" value="1"/>
</dbReference>
<dbReference type="PANTHER" id="PTHR31944">
    <property type="entry name" value="HEME-RESPONSIVE ZINC FINGER TRANSCRIPTION FACTOR HAP1"/>
    <property type="match status" value="1"/>
</dbReference>
<dbReference type="GO" id="GO:0001228">
    <property type="term" value="F:DNA-binding transcription activator activity, RNA polymerase II-specific"/>
    <property type="evidence" value="ECO:0007669"/>
    <property type="project" value="TreeGrafter"/>
</dbReference>
<protein>
    <submittedName>
        <fullName evidence="8">Transcriptional regulatory protein</fullName>
    </submittedName>
</protein>
<evidence type="ECO:0000256" key="5">
    <source>
        <dbReference type="ARBA" id="ARBA00023163"/>
    </source>
</evidence>
<dbReference type="HOGENOM" id="CLU_012851_0_0_1"/>
<dbReference type="InParanoid" id="K0KIY8"/>
<evidence type="ECO:0000313" key="9">
    <source>
        <dbReference type="Proteomes" id="UP000009328"/>
    </source>
</evidence>
<feature type="domain" description="Zn(2)-C6 fungal-type" evidence="7">
    <location>
        <begin position="23"/>
        <end position="56"/>
    </location>
</feature>
<accession>K0KIY8</accession>
<dbReference type="InterPro" id="IPR001138">
    <property type="entry name" value="Zn2Cys6_DnaBD"/>
</dbReference>
<evidence type="ECO:0000256" key="2">
    <source>
        <dbReference type="ARBA" id="ARBA00022833"/>
    </source>
</evidence>
<name>K0KIY8_WICCF</name>
<evidence type="ECO:0000256" key="4">
    <source>
        <dbReference type="ARBA" id="ARBA00023125"/>
    </source>
</evidence>
<dbReference type="GO" id="GO:0000978">
    <property type="term" value="F:RNA polymerase II cis-regulatory region sequence-specific DNA binding"/>
    <property type="evidence" value="ECO:0007669"/>
    <property type="project" value="TreeGrafter"/>
</dbReference>
<keyword evidence="6" id="KW-0539">Nucleus</keyword>
<dbReference type="SUPFAM" id="SSF57701">
    <property type="entry name" value="Zn2/Cys6 DNA-binding domain"/>
    <property type="match status" value="1"/>
</dbReference>
<keyword evidence="5" id="KW-0804">Transcription</keyword>
<evidence type="ECO:0000256" key="3">
    <source>
        <dbReference type="ARBA" id="ARBA00023015"/>
    </source>
</evidence>
<dbReference type="Gene3D" id="4.10.240.10">
    <property type="entry name" value="Zn(2)-C6 fungal-type DNA-binding domain"/>
    <property type="match status" value="1"/>
</dbReference>
<dbReference type="SMART" id="SM00066">
    <property type="entry name" value="GAL4"/>
    <property type="match status" value="1"/>
</dbReference>
<evidence type="ECO:0000259" key="7">
    <source>
        <dbReference type="PROSITE" id="PS50048"/>
    </source>
</evidence>
<sequence>MSSAKRSSNDLSKISRDSNKVSSCIACRMRKRKCGQQRPICAQCDEIKIPWSLCSYSKTSLKADGPKETLAQLKKSNEALKKELKALSSKLDGDDVGKQQSQIGDLHKNQLFTTVKETPDCMIHSGSTSWKTLTSTDTLFNAIVHQFHLILKTERMNYSEKQDRNSSNGQNGIHEIENLIEKFPFTKKGSQIVGSHRDYLKIIHQVLKNIESILPNIETITQFMDIYKNYNINSSGVLSADYETLSQELKNFLIESKTNSGYYKINIKLPTDFYKISPFMLFISTISFMAFCRNQSESTTRTNIDFTQLLEYQDALYILVHDYLEAKNDLRYIYSVEGYQATLISHWMRQYINIPSSSQQNQSGPQTTVFLRKAIALGNSLNLNKDIDVYYAHKTKVQRDKLKTLWHSVELFDILHSFEYGIPPKIKNEIPDYSDDQKTIYSETPKVLNKVFNLYTEIEMMDDTYVFIKIVEYGIIKPLKLLLTDTFNPLMEDINNLRSIDFNDLSNAPVFYDLVQAIGLRSLVYSIIQTFYHICFKRLEIIQDDQSEISKVITIKTWKYSLLLYKLRKELYFAYNRLFHHENKIYYDPVCTLSMVIIPYIRVALRRSMIFVYGRFLNELKEEDLVMFVDNFFFDQSSLGKYDDEVFKVFEIKSDFREDRYTLEDYGDLIIDDDYSQLLEKFNKLFDWNFLVYTVGKLTQFFMNEDDDSEFGFISYSYIHFIGLKMIKFFLRYYLATSLIGSGRTVTTRNTSNQLQKTKIFNDCYNRRSSDFKFKTFFLDCYENNDDDDHKLDQLFKSLDLPITGDSKFFYSWFE</sequence>
<organism evidence="8 9">
    <name type="scientific">Wickerhamomyces ciferrii (strain ATCC 14091 / BCRC 22168 / CBS 111 / JCM 3599 / NBRC 0793 / NRRL Y-1031 F-60-10)</name>
    <name type="common">Yeast</name>
    <name type="synonym">Pichia ciferrii</name>
    <dbReference type="NCBI Taxonomy" id="1206466"/>
    <lineage>
        <taxon>Eukaryota</taxon>
        <taxon>Fungi</taxon>
        <taxon>Dikarya</taxon>
        <taxon>Ascomycota</taxon>
        <taxon>Saccharomycotina</taxon>
        <taxon>Saccharomycetes</taxon>
        <taxon>Phaffomycetales</taxon>
        <taxon>Wickerhamomycetaceae</taxon>
        <taxon>Wickerhamomyces</taxon>
    </lineage>
</organism>
<evidence type="ECO:0000256" key="1">
    <source>
        <dbReference type="ARBA" id="ARBA00022723"/>
    </source>
</evidence>
<dbReference type="InterPro" id="IPR036864">
    <property type="entry name" value="Zn2-C6_fun-type_DNA-bd_sf"/>
</dbReference>
<dbReference type="InterPro" id="IPR051430">
    <property type="entry name" value="Fungal_TF_Env_Response"/>
</dbReference>
<comment type="caution">
    <text evidence="8">The sequence shown here is derived from an EMBL/GenBank/DDBJ whole genome shotgun (WGS) entry which is preliminary data.</text>
</comment>
<evidence type="ECO:0000313" key="8">
    <source>
        <dbReference type="EMBL" id="CCH41414.1"/>
    </source>
</evidence>
<dbReference type="Pfam" id="PF00172">
    <property type="entry name" value="Zn_clus"/>
    <property type="match status" value="1"/>
</dbReference>
<dbReference type="Proteomes" id="UP000009328">
    <property type="component" value="Unassembled WGS sequence"/>
</dbReference>
<dbReference type="CDD" id="cd12148">
    <property type="entry name" value="fungal_TF_MHR"/>
    <property type="match status" value="1"/>
</dbReference>
<keyword evidence="3" id="KW-0805">Transcription regulation</keyword>
<gene>
    <name evidence="8" type="ORF">BN7_955</name>
</gene>
<dbReference type="GO" id="GO:0008270">
    <property type="term" value="F:zinc ion binding"/>
    <property type="evidence" value="ECO:0007669"/>
    <property type="project" value="InterPro"/>
</dbReference>